<dbReference type="EMBL" id="JAJSOF020000029">
    <property type="protein sequence ID" value="KAJ4432643.1"/>
    <property type="molecule type" value="Genomic_DNA"/>
</dbReference>
<keyword evidence="2" id="KW-1185">Reference proteome</keyword>
<name>A0ABQ8SEV1_PERAM</name>
<accession>A0ABQ8SEV1</accession>
<reference evidence="1 2" key="1">
    <citation type="journal article" date="2022" name="Allergy">
        <title>Genome assembly and annotation of Periplaneta americana reveal a comprehensive cockroach allergen profile.</title>
        <authorList>
            <person name="Wang L."/>
            <person name="Xiong Q."/>
            <person name="Saelim N."/>
            <person name="Wang L."/>
            <person name="Nong W."/>
            <person name="Wan A.T."/>
            <person name="Shi M."/>
            <person name="Liu X."/>
            <person name="Cao Q."/>
            <person name="Hui J.H.L."/>
            <person name="Sookrung N."/>
            <person name="Leung T.F."/>
            <person name="Tungtrongchitr A."/>
            <person name="Tsui S.K.W."/>
        </authorList>
    </citation>
    <scope>NUCLEOTIDE SEQUENCE [LARGE SCALE GENOMIC DNA]</scope>
    <source>
        <strain evidence="1">PWHHKU_190912</strain>
    </source>
</reference>
<comment type="caution">
    <text evidence="1">The sequence shown here is derived from an EMBL/GenBank/DDBJ whole genome shotgun (WGS) entry which is preliminary data.</text>
</comment>
<evidence type="ECO:0000313" key="1">
    <source>
        <dbReference type="EMBL" id="KAJ4432643.1"/>
    </source>
</evidence>
<gene>
    <name evidence="1" type="ORF">ANN_21266</name>
</gene>
<sequence length="391" mass="44368">MPAITAGGIIVLTTRYLHSGWMIVHLCFGISQKSELVNTIGEVVSSLWEFRIWCPYAEACYTYRSQAAIHTTGLTYQTNMSKYTLNTVPEGCGLDLRSKQVVPEPSLVTSRGMGKIKIQSSDVNYYGFENSVLLQSISYTSEYGCCKRRSDYVFRGKKETENTFTIPFGSSARVYTGTQTKHSERITCRCGQGLSSSTRTPRQVKRNDMCFPASSLSLPGIAKLYFVKQRLNFNLNELNCRLQGRDQNIVDMYDAFKTCEWRSKLFGTEPYTKQVLSCIGVGCTRDGIAYPLHISASADDHCYRTSPTTVKRTVLIPFTSCIQYKQKTLYASTFLNSTFAVRTLETDLVRKELRLPSHYPLQRGEQKRVGDTGMRRMQMDDSNMCENMIQY</sequence>
<evidence type="ECO:0000313" key="2">
    <source>
        <dbReference type="Proteomes" id="UP001148838"/>
    </source>
</evidence>
<proteinExistence type="predicted"/>
<protein>
    <submittedName>
        <fullName evidence="1">Uncharacterized protein</fullName>
    </submittedName>
</protein>
<organism evidence="1 2">
    <name type="scientific">Periplaneta americana</name>
    <name type="common">American cockroach</name>
    <name type="synonym">Blatta americana</name>
    <dbReference type="NCBI Taxonomy" id="6978"/>
    <lineage>
        <taxon>Eukaryota</taxon>
        <taxon>Metazoa</taxon>
        <taxon>Ecdysozoa</taxon>
        <taxon>Arthropoda</taxon>
        <taxon>Hexapoda</taxon>
        <taxon>Insecta</taxon>
        <taxon>Pterygota</taxon>
        <taxon>Neoptera</taxon>
        <taxon>Polyneoptera</taxon>
        <taxon>Dictyoptera</taxon>
        <taxon>Blattodea</taxon>
        <taxon>Blattoidea</taxon>
        <taxon>Blattidae</taxon>
        <taxon>Blattinae</taxon>
        <taxon>Periplaneta</taxon>
    </lineage>
</organism>
<dbReference type="Proteomes" id="UP001148838">
    <property type="component" value="Unassembled WGS sequence"/>
</dbReference>